<evidence type="ECO:0000313" key="1">
    <source>
        <dbReference type="EMBL" id="RJL16422.1"/>
    </source>
</evidence>
<protein>
    <submittedName>
        <fullName evidence="1">Uncharacterized protein</fullName>
    </submittedName>
</protein>
<evidence type="ECO:0000313" key="2">
    <source>
        <dbReference type="Proteomes" id="UP000283587"/>
    </source>
</evidence>
<reference evidence="2" key="1">
    <citation type="submission" date="2018-09" db="EMBL/GenBank/DDBJ databases">
        <title>Paracoccus onubensis nov. sp. a moderate halophilic bacterium isolated from Gruta de las Maravillas (Aracena, Spain).</title>
        <authorList>
            <person name="Jurado V."/>
            <person name="Gutierrez-Patricio S."/>
            <person name="Gonzalez-Pimentel J.L."/>
            <person name="Miller A.Z."/>
            <person name="Laiz L."/>
            <person name="Saiz-Jimenez C."/>
        </authorList>
    </citation>
    <scope>NUCLEOTIDE SEQUENCE [LARGE SCALE GENOMIC DNA]</scope>
    <source>
        <strain evidence="2">DSM 26381</strain>
    </source>
</reference>
<dbReference type="AlphaFoldDB" id="A0A419A784"/>
<dbReference type="Proteomes" id="UP000283587">
    <property type="component" value="Unassembled WGS sequence"/>
</dbReference>
<accession>A0A419A784</accession>
<dbReference type="EMBL" id="QZEW01000034">
    <property type="protein sequence ID" value="RJL16422.1"/>
    <property type="molecule type" value="Genomic_DNA"/>
</dbReference>
<sequence length="151" mass="16936">MFLPLPGMANCIPPWQVQFACHIPARDARAEFCRLADPADHPGLKEAYYSYAAGTNPAELYFQTDSIWFSTKDTDIDHPFDLTMALGYARGDYIYAFVVTEDSRTPGGIREAEVRVYGSAEAFTSETRHTELVRLHCDPATILADRDSIRP</sequence>
<organism evidence="1 2">
    <name type="scientific">Paracoccus siganidrum</name>
    <dbReference type="NCBI Taxonomy" id="1276757"/>
    <lineage>
        <taxon>Bacteria</taxon>
        <taxon>Pseudomonadati</taxon>
        <taxon>Pseudomonadota</taxon>
        <taxon>Alphaproteobacteria</taxon>
        <taxon>Rhodobacterales</taxon>
        <taxon>Paracoccaceae</taxon>
        <taxon>Paracoccus</taxon>
    </lineage>
</organism>
<gene>
    <name evidence="1" type="ORF">D3P05_09630</name>
</gene>
<proteinExistence type="predicted"/>
<name>A0A419A784_9RHOB</name>
<comment type="caution">
    <text evidence="1">The sequence shown here is derived from an EMBL/GenBank/DDBJ whole genome shotgun (WGS) entry which is preliminary data.</text>
</comment>
<keyword evidence="2" id="KW-1185">Reference proteome</keyword>